<keyword evidence="1" id="KW-0732">Signal</keyword>
<feature type="chain" id="PRO_5045479953" description="BON domain-containing protein" evidence="1">
    <location>
        <begin position="22"/>
        <end position="72"/>
    </location>
</feature>
<feature type="signal peptide" evidence="1">
    <location>
        <begin position="1"/>
        <end position="21"/>
    </location>
</feature>
<protein>
    <recommendedName>
        <fullName evidence="4">BON domain-containing protein</fullName>
    </recommendedName>
</protein>
<name>A0ABQ0J8Y5_9VIBR</name>
<gene>
    <name evidence="2" type="ORF">JCM19239_7310</name>
</gene>
<proteinExistence type="predicted"/>
<reference evidence="3" key="1">
    <citation type="submission" date="2014-09" db="EMBL/GenBank/DDBJ databases">
        <title>Vibrio variabilis JCM 19239. (C206) whole genome shotgun sequence.</title>
        <authorList>
            <person name="Sawabe T."/>
            <person name="Meirelles P."/>
            <person name="Nakanishi M."/>
            <person name="Sayaka M."/>
            <person name="Hattori M."/>
            <person name="Ohkuma M."/>
        </authorList>
    </citation>
    <scope>NUCLEOTIDE SEQUENCE [LARGE SCALE GENOMIC DNA]</scope>
    <source>
        <strain evidence="3">JCM 19239</strain>
    </source>
</reference>
<evidence type="ECO:0000313" key="3">
    <source>
        <dbReference type="Proteomes" id="UP000029223"/>
    </source>
</evidence>
<evidence type="ECO:0000256" key="1">
    <source>
        <dbReference type="SAM" id="SignalP"/>
    </source>
</evidence>
<comment type="caution">
    <text evidence="2">The sequence shown here is derived from an EMBL/GenBank/DDBJ whole genome shotgun (WGS) entry which is preliminary data.</text>
</comment>
<accession>A0ABQ0J8Y5</accession>
<sequence>MKLHPLLLPVAMSASISSALAAGVPVTAISVEEGVYQPSIVLTGKLEAQEHARLIARVSGYLHEQFFRMAHT</sequence>
<evidence type="ECO:0000313" key="2">
    <source>
        <dbReference type="EMBL" id="GAL24710.1"/>
    </source>
</evidence>
<keyword evidence="3" id="KW-1185">Reference proteome</keyword>
<organism evidence="2 3">
    <name type="scientific">Vibrio variabilis</name>
    <dbReference type="NCBI Taxonomy" id="990271"/>
    <lineage>
        <taxon>Bacteria</taxon>
        <taxon>Pseudomonadati</taxon>
        <taxon>Pseudomonadota</taxon>
        <taxon>Gammaproteobacteria</taxon>
        <taxon>Vibrionales</taxon>
        <taxon>Vibrionaceae</taxon>
        <taxon>Vibrio</taxon>
    </lineage>
</organism>
<evidence type="ECO:0008006" key="4">
    <source>
        <dbReference type="Google" id="ProtNLM"/>
    </source>
</evidence>
<dbReference type="Proteomes" id="UP000029223">
    <property type="component" value="Unassembled WGS sequence"/>
</dbReference>
<dbReference type="EMBL" id="BBMS01000005">
    <property type="protein sequence ID" value="GAL24710.1"/>
    <property type="molecule type" value="Genomic_DNA"/>
</dbReference>